<dbReference type="Gene3D" id="3.90.1150.210">
    <property type="entry name" value="F-actin capping protein, beta subunit"/>
    <property type="match status" value="1"/>
</dbReference>
<dbReference type="PANTHER" id="PTHR10653">
    <property type="entry name" value="F-ACTIN-CAPPING PROTEIN SUBUNIT ALPHA"/>
    <property type="match status" value="1"/>
</dbReference>
<dbReference type="OrthoDB" id="340550at2759"/>
<evidence type="ECO:0000313" key="5">
    <source>
        <dbReference type="EMBL" id="PAV63912.1"/>
    </source>
</evidence>
<evidence type="ECO:0000256" key="4">
    <source>
        <dbReference type="RuleBase" id="RU365077"/>
    </source>
</evidence>
<dbReference type="PANTHER" id="PTHR10653:SF0">
    <property type="entry name" value="F-ACTIN-CAPPING PROTEIN SUBUNIT ALPHA"/>
    <property type="match status" value="1"/>
</dbReference>
<dbReference type="STRING" id="2018661.A0A2A2JQT7"/>
<dbReference type="InterPro" id="IPR002189">
    <property type="entry name" value="CapZ_alpha"/>
</dbReference>
<comment type="subunit">
    <text evidence="4">Heterodimer of an alpha and a beta subunit.</text>
</comment>
<dbReference type="InterPro" id="IPR042489">
    <property type="entry name" value="CapZ_alpha_1"/>
</dbReference>
<dbReference type="Gene3D" id="3.30.1140.60">
    <property type="entry name" value="F-actin capping protein, alpha subunit"/>
    <property type="match status" value="1"/>
</dbReference>
<protein>
    <recommendedName>
        <fullName evidence="4">F-actin-capping protein subunit alpha</fullName>
    </recommendedName>
</protein>
<dbReference type="FunFam" id="3.90.1150.210:FF:000003">
    <property type="entry name" value="F-actin-capping protein subunit alpha"/>
    <property type="match status" value="1"/>
</dbReference>
<dbReference type="PRINTS" id="PR00191">
    <property type="entry name" value="FACTINCAPA"/>
</dbReference>
<dbReference type="AlphaFoldDB" id="A0A2A2JQT7"/>
<keyword evidence="6" id="KW-1185">Reference proteome</keyword>
<evidence type="ECO:0000256" key="3">
    <source>
        <dbReference type="ARBA" id="ARBA00023203"/>
    </source>
</evidence>
<proteinExistence type="inferred from homology"/>
<dbReference type="GO" id="GO:0030036">
    <property type="term" value="P:actin cytoskeleton organization"/>
    <property type="evidence" value="ECO:0007669"/>
    <property type="project" value="TreeGrafter"/>
</dbReference>
<dbReference type="GO" id="GO:0051016">
    <property type="term" value="P:barbed-end actin filament capping"/>
    <property type="evidence" value="ECO:0007669"/>
    <property type="project" value="UniProtKB-UniRule"/>
</dbReference>
<dbReference type="GO" id="GO:0051015">
    <property type="term" value="F:actin filament binding"/>
    <property type="evidence" value="ECO:0007669"/>
    <property type="project" value="TreeGrafter"/>
</dbReference>
<comment type="function">
    <text evidence="4">F-actin-capping proteins bind in a Ca(2+)-independent manner to the fast growing ends of actin filaments (barbed end) thereby blocking the exchange of subunits at these ends. Unlike other capping proteins (such as gelsolin and severin), these proteins do not sever actin filaments.</text>
</comment>
<dbReference type="EMBL" id="LIAE01010291">
    <property type="protein sequence ID" value="PAV63912.1"/>
    <property type="molecule type" value="Genomic_DNA"/>
</dbReference>
<dbReference type="GO" id="GO:0030863">
    <property type="term" value="C:cortical cytoskeleton"/>
    <property type="evidence" value="ECO:0007669"/>
    <property type="project" value="TreeGrafter"/>
</dbReference>
<organism evidence="5 6">
    <name type="scientific">Diploscapter pachys</name>
    <dbReference type="NCBI Taxonomy" id="2018661"/>
    <lineage>
        <taxon>Eukaryota</taxon>
        <taxon>Metazoa</taxon>
        <taxon>Ecdysozoa</taxon>
        <taxon>Nematoda</taxon>
        <taxon>Chromadorea</taxon>
        <taxon>Rhabditida</taxon>
        <taxon>Rhabditina</taxon>
        <taxon>Rhabditomorpha</taxon>
        <taxon>Rhabditoidea</taxon>
        <taxon>Rhabditidae</taxon>
        <taxon>Diploscapter</taxon>
    </lineage>
</organism>
<keyword evidence="2 4" id="KW-0117">Actin capping</keyword>
<evidence type="ECO:0000256" key="2">
    <source>
        <dbReference type="ARBA" id="ARBA00022467"/>
    </source>
</evidence>
<gene>
    <name evidence="5" type="ORF">WR25_03283</name>
</gene>
<accession>A0A2A2JQT7</accession>
<dbReference type="Pfam" id="PF01267">
    <property type="entry name" value="F-actin_cap_A"/>
    <property type="match status" value="1"/>
</dbReference>
<reference evidence="5 6" key="1">
    <citation type="journal article" date="2017" name="Curr. Biol.">
        <title>Genome architecture and evolution of a unichromosomal asexual nematode.</title>
        <authorList>
            <person name="Fradin H."/>
            <person name="Zegar C."/>
            <person name="Gutwein M."/>
            <person name="Lucas J."/>
            <person name="Kovtun M."/>
            <person name="Corcoran D."/>
            <person name="Baugh L.R."/>
            <person name="Kiontke K."/>
            <person name="Gunsalus K."/>
            <person name="Fitch D.H."/>
            <person name="Piano F."/>
        </authorList>
    </citation>
    <scope>NUCLEOTIDE SEQUENCE [LARGE SCALE GENOMIC DNA]</scope>
    <source>
        <strain evidence="5">PF1309</strain>
    </source>
</reference>
<keyword evidence="3 4" id="KW-0009">Actin-binding</keyword>
<sequence length="282" mass="31924">MGDVTDADKVKVASDFLSNAPPGEFNEVFNAVRVLVNNDGLLKEGCAGAIAHYNQKQFIPVKLDGVERQTLVTPHNDLGNGRFADDNSKKSFRYDHLRKEAGDIQPYNGDHTIEGWRHALQKELDVYVNEHYAKIGVGCVFAKNGQAVICIESHQFQPKNFCNGRWRSEWLIPAADGKASTHEIKGKILVQIHYFEEGNVQLLSEKEITAKVQYSSDLEKSAKEVLKVASEEEAKYQQAMQENYACMSDSTFKALRRQLPVIRAKMDWNKVQSYRIGQEMKQ</sequence>
<dbReference type="GO" id="GO:0008290">
    <property type="term" value="C:F-actin capping protein complex"/>
    <property type="evidence" value="ECO:0007669"/>
    <property type="project" value="UniProtKB-UniRule"/>
</dbReference>
<evidence type="ECO:0000313" key="6">
    <source>
        <dbReference type="Proteomes" id="UP000218231"/>
    </source>
</evidence>
<dbReference type="SUPFAM" id="SSF90096">
    <property type="entry name" value="Subunits of heterodimeric actin filament capping protein Capz"/>
    <property type="match status" value="1"/>
</dbReference>
<comment type="similarity">
    <text evidence="1 4">Belongs to the F-actin-capping protein alpha subunit family.</text>
</comment>
<dbReference type="InterPro" id="IPR042276">
    <property type="entry name" value="CapZ_alpha/beta_2"/>
</dbReference>
<evidence type="ECO:0000256" key="1">
    <source>
        <dbReference type="ARBA" id="ARBA00010479"/>
    </source>
</evidence>
<dbReference type="InterPro" id="IPR037282">
    <property type="entry name" value="CapZ_alpha/beta"/>
</dbReference>
<comment type="caution">
    <text evidence="5">The sequence shown here is derived from an EMBL/GenBank/DDBJ whole genome shotgun (WGS) entry which is preliminary data.</text>
</comment>
<name>A0A2A2JQT7_9BILA</name>
<dbReference type="Proteomes" id="UP000218231">
    <property type="component" value="Unassembled WGS sequence"/>
</dbReference>